<evidence type="ECO:0000313" key="3">
    <source>
        <dbReference type="Proteomes" id="UP000324800"/>
    </source>
</evidence>
<sequence>MLFALVELAVFVSIASCATGTYMPKQDISKLKPSQNIV</sequence>
<name>A0A5J4T950_9EUKA</name>
<dbReference type="EMBL" id="SNRW01036653">
    <property type="protein sequence ID" value="KAA6354241.1"/>
    <property type="molecule type" value="Genomic_DNA"/>
</dbReference>
<gene>
    <name evidence="2" type="ORF">EZS28_050231</name>
</gene>
<proteinExistence type="predicted"/>
<dbReference type="Proteomes" id="UP000324800">
    <property type="component" value="Unassembled WGS sequence"/>
</dbReference>
<organism evidence="2 3">
    <name type="scientific">Streblomastix strix</name>
    <dbReference type="NCBI Taxonomy" id="222440"/>
    <lineage>
        <taxon>Eukaryota</taxon>
        <taxon>Metamonada</taxon>
        <taxon>Preaxostyla</taxon>
        <taxon>Oxymonadida</taxon>
        <taxon>Streblomastigidae</taxon>
        <taxon>Streblomastix</taxon>
    </lineage>
</organism>
<evidence type="ECO:0000256" key="1">
    <source>
        <dbReference type="SAM" id="SignalP"/>
    </source>
</evidence>
<comment type="caution">
    <text evidence="2">The sequence shown here is derived from an EMBL/GenBank/DDBJ whole genome shotgun (WGS) entry which is preliminary data.</text>
</comment>
<feature type="signal peptide" evidence="1">
    <location>
        <begin position="1"/>
        <end position="20"/>
    </location>
</feature>
<protein>
    <submittedName>
        <fullName evidence="2">Uncharacterized protein</fullName>
    </submittedName>
</protein>
<feature type="chain" id="PRO_5023827840" evidence="1">
    <location>
        <begin position="21"/>
        <end position="38"/>
    </location>
</feature>
<accession>A0A5J4T950</accession>
<keyword evidence="1" id="KW-0732">Signal</keyword>
<dbReference type="AlphaFoldDB" id="A0A5J4T950"/>
<feature type="non-terminal residue" evidence="2">
    <location>
        <position position="38"/>
    </location>
</feature>
<evidence type="ECO:0000313" key="2">
    <source>
        <dbReference type="EMBL" id="KAA6354241.1"/>
    </source>
</evidence>
<reference evidence="2 3" key="1">
    <citation type="submission" date="2019-03" db="EMBL/GenBank/DDBJ databases">
        <title>Single cell metagenomics reveals metabolic interactions within the superorganism composed of flagellate Streblomastix strix and complex community of Bacteroidetes bacteria on its surface.</title>
        <authorList>
            <person name="Treitli S.C."/>
            <person name="Kolisko M."/>
            <person name="Husnik F."/>
            <person name="Keeling P."/>
            <person name="Hampl V."/>
        </authorList>
    </citation>
    <scope>NUCLEOTIDE SEQUENCE [LARGE SCALE GENOMIC DNA]</scope>
    <source>
        <strain evidence="2">ST1C</strain>
    </source>
</reference>